<feature type="transmembrane region" description="Helical" evidence="6">
    <location>
        <begin position="176"/>
        <end position="197"/>
    </location>
</feature>
<evidence type="ECO:0000256" key="6">
    <source>
        <dbReference type="SAM" id="Phobius"/>
    </source>
</evidence>
<dbReference type="GO" id="GO:0016020">
    <property type="term" value="C:membrane"/>
    <property type="evidence" value="ECO:0007669"/>
    <property type="project" value="UniProtKB-SubCell"/>
</dbReference>
<dbReference type="AlphaFoldDB" id="A0A7S0E121"/>
<evidence type="ECO:0008006" key="8">
    <source>
        <dbReference type="Google" id="ProtNLM"/>
    </source>
</evidence>
<dbReference type="GO" id="GO:0016236">
    <property type="term" value="P:macroautophagy"/>
    <property type="evidence" value="ECO:0007669"/>
    <property type="project" value="TreeGrafter"/>
</dbReference>
<evidence type="ECO:0000313" key="7">
    <source>
        <dbReference type="EMBL" id="CAD8469069.1"/>
    </source>
</evidence>
<organism evidence="7">
    <name type="scientific">Hanusia phi</name>
    <dbReference type="NCBI Taxonomy" id="3032"/>
    <lineage>
        <taxon>Eukaryota</taxon>
        <taxon>Cryptophyceae</taxon>
        <taxon>Pyrenomonadales</taxon>
        <taxon>Geminigeraceae</taxon>
        <taxon>Hanusia</taxon>
    </lineage>
</organism>
<dbReference type="EMBL" id="HBEO01003173">
    <property type="protein sequence ID" value="CAD8469069.1"/>
    <property type="molecule type" value="Transcribed_RNA"/>
</dbReference>
<evidence type="ECO:0000256" key="2">
    <source>
        <dbReference type="ARBA" id="ARBA00022692"/>
    </source>
</evidence>
<dbReference type="Pfam" id="PF07264">
    <property type="entry name" value="EI24"/>
    <property type="match status" value="1"/>
</dbReference>
<feature type="transmembrane region" description="Helical" evidence="6">
    <location>
        <begin position="243"/>
        <end position="261"/>
    </location>
</feature>
<evidence type="ECO:0000256" key="1">
    <source>
        <dbReference type="ARBA" id="ARBA00004141"/>
    </source>
</evidence>
<comment type="subcellular location">
    <subcellularLocation>
        <location evidence="1">Membrane</location>
        <topology evidence="1">Multi-pass membrane protein</topology>
    </subcellularLocation>
</comment>
<evidence type="ECO:0000256" key="5">
    <source>
        <dbReference type="SAM" id="MobiDB-lite"/>
    </source>
</evidence>
<accession>A0A7S0E121</accession>
<gene>
    <name evidence="7" type="ORF">HPHI1048_LOCUS2250</name>
</gene>
<dbReference type="PANTHER" id="PTHR21389">
    <property type="entry name" value="P53 INDUCED PROTEIN"/>
    <property type="match status" value="1"/>
</dbReference>
<keyword evidence="2 6" id="KW-0812">Transmembrane</keyword>
<feature type="region of interest" description="Disordered" evidence="5">
    <location>
        <begin position="1"/>
        <end position="35"/>
    </location>
</feature>
<evidence type="ECO:0000256" key="3">
    <source>
        <dbReference type="ARBA" id="ARBA00022989"/>
    </source>
</evidence>
<name>A0A7S0E121_9CRYP</name>
<dbReference type="PANTHER" id="PTHR21389:SF0">
    <property type="entry name" value="ETOPOSIDE-INDUCED PROTEIN 2.4 HOMOLOG"/>
    <property type="match status" value="1"/>
</dbReference>
<feature type="transmembrane region" description="Helical" evidence="6">
    <location>
        <begin position="122"/>
        <end position="144"/>
    </location>
</feature>
<keyword evidence="3 6" id="KW-1133">Transmembrane helix</keyword>
<reference evidence="7" key="1">
    <citation type="submission" date="2021-01" db="EMBL/GenBank/DDBJ databases">
        <authorList>
            <person name="Corre E."/>
            <person name="Pelletier E."/>
            <person name="Niang G."/>
            <person name="Scheremetjew M."/>
            <person name="Finn R."/>
            <person name="Kale V."/>
            <person name="Holt S."/>
            <person name="Cochrane G."/>
            <person name="Meng A."/>
            <person name="Brown T."/>
            <person name="Cohen L."/>
        </authorList>
    </citation>
    <scope>NUCLEOTIDE SEQUENCE</scope>
    <source>
        <strain evidence="7">CCMP325</strain>
    </source>
</reference>
<dbReference type="GO" id="GO:0005783">
    <property type="term" value="C:endoplasmic reticulum"/>
    <property type="evidence" value="ECO:0007669"/>
    <property type="project" value="TreeGrafter"/>
</dbReference>
<evidence type="ECO:0000256" key="4">
    <source>
        <dbReference type="ARBA" id="ARBA00023136"/>
    </source>
</evidence>
<keyword evidence="4 6" id="KW-0472">Membrane</keyword>
<feature type="transmembrane region" description="Helical" evidence="6">
    <location>
        <begin position="82"/>
        <end position="102"/>
    </location>
</feature>
<proteinExistence type="predicted"/>
<feature type="transmembrane region" description="Helical" evidence="6">
    <location>
        <begin position="50"/>
        <end position="70"/>
    </location>
</feature>
<sequence length="318" mass="36169">MDSSSFSESAEEDSQSVQQVSTKAAAAPNEQEERRKKASVSMLRVLTAHALRGVYGVCDSLSLSCVWHLLRRSRELWVTMRDAVIFNLIWMGISFIKSAFLSKWVQQLVGDGSWVLDLGFMLTWNLPVYLCLWLLSIFWHNTIVQECCRLLGRKAIRQVDPMQALMESSAKVADEVYRLLVVAVFYFCAKIIQLLLAQIKMRLLGALIYNLSNCWMASFYAMEYVWTTLGWNLEERILFFEARWSYLGGFGLPITLATFSLPFLQAAAVYATFFPFLVILATSATPKSHVDAFRLRLFALPMHAAHAVVEHGLKLIGW</sequence>
<dbReference type="InterPro" id="IPR059112">
    <property type="entry name" value="CysZ/EI24"/>
</dbReference>
<protein>
    <recommendedName>
        <fullName evidence="8">Etoposide-induced protein 2.4</fullName>
    </recommendedName>
</protein>